<dbReference type="SUPFAM" id="SSF52980">
    <property type="entry name" value="Restriction endonuclease-like"/>
    <property type="match status" value="1"/>
</dbReference>
<accession>A0A397IM19</accession>
<dbReference type="PANTHER" id="PTHR28133:SF1">
    <property type="entry name" value="REQUIRED FOR RESPIRATORY GROWTH PROTEIN 7, MITOCHONDRIAL"/>
    <property type="match status" value="1"/>
</dbReference>
<dbReference type="AlphaFoldDB" id="A0A397IM19"/>
<keyword evidence="2" id="KW-0496">Mitochondrion</keyword>
<dbReference type="InterPro" id="IPR007560">
    <property type="entry name" value="Restrct_endonuc_IV_Mrr"/>
</dbReference>
<comment type="caution">
    <text evidence="4">The sequence shown here is derived from an EMBL/GenBank/DDBJ whole genome shotgun (WGS) entry which is preliminary data.</text>
</comment>
<dbReference type="InterPro" id="IPR018828">
    <property type="entry name" value="RRG7"/>
</dbReference>
<dbReference type="GO" id="GO:0006302">
    <property type="term" value="P:double-strand break repair"/>
    <property type="evidence" value="ECO:0007669"/>
    <property type="project" value="UniProtKB-ARBA"/>
</dbReference>
<dbReference type="Gene3D" id="3.40.1350.10">
    <property type="match status" value="1"/>
</dbReference>
<evidence type="ECO:0000313" key="5">
    <source>
        <dbReference type="Proteomes" id="UP000266861"/>
    </source>
</evidence>
<evidence type="ECO:0000256" key="2">
    <source>
        <dbReference type="ARBA" id="ARBA00023128"/>
    </source>
</evidence>
<protein>
    <recommendedName>
        <fullName evidence="3">Restriction endonuclease type IV Mrr domain-containing protein</fullName>
    </recommendedName>
</protein>
<dbReference type="OrthoDB" id="2379708at2759"/>
<evidence type="ECO:0000313" key="4">
    <source>
        <dbReference type="EMBL" id="RHZ77059.1"/>
    </source>
</evidence>
<dbReference type="InterPro" id="IPR011856">
    <property type="entry name" value="tRNA_endonuc-like_dom_sf"/>
</dbReference>
<dbReference type="InterPro" id="IPR011335">
    <property type="entry name" value="Restrct_endonuc-II-like"/>
</dbReference>
<dbReference type="GO" id="GO:0009307">
    <property type="term" value="P:DNA restriction-modification system"/>
    <property type="evidence" value="ECO:0007669"/>
    <property type="project" value="InterPro"/>
</dbReference>
<keyword evidence="5" id="KW-1185">Reference proteome</keyword>
<sequence>MTSPVIIGREYEFEVVTLLRSSGMTCKHIGGRGDKGIDIRGEIRGTKFVVQCKRWNHPIGPIIIREMKGVLAEEQVGTIGIVVAPYSSAKAIETARLSVFPIIVTDKAHIEIYILHMIIDFLKKRPFKFIHIP</sequence>
<evidence type="ECO:0000256" key="1">
    <source>
        <dbReference type="ARBA" id="ARBA00004173"/>
    </source>
</evidence>
<evidence type="ECO:0000259" key="3">
    <source>
        <dbReference type="Pfam" id="PF04471"/>
    </source>
</evidence>
<dbReference type="EMBL" id="PQFF01000176">
    <property type="protein sequence ID" value="RHZ77059.1"/>
    <property type="molecule type" value="Genomic_DNA"/>
</dbReference>
<proteinExistence type="predicted"/>
<dbReference type="Proteomes" id="UP000266861">
    <property type="component" value="Unassembled WGS sequence"/>
</dbReference>
<dbReference type="GO" id="GO:0004519">
    <property type="term" value="F:endonuclease activity"/>
    <property type="evidence" value="ECO:0007669"/>
    <property type="project" value="InterPro"/>
</dbReference>
<gene>
    <name evidence="4" type="ORF">Glove_186g144</name>
</gene>
<reference evidence="4 5" key="1">
    <citation type="submission" date="2018-08" db="EMBL/GenBank/DDBJ databases">
        <title>Genome and evolution of the arbuscular mycorrhizal fungus Diversispora epigaea (formerly Glomus versiforme) and its bacterial endosymbionts.</title>
        <authorList>
            <person name="Sun X."/>
            <person name="Fei Z."/>
            <person name="Harrison M."/>
        </authorList>
    </citation>
    <scope>NUCLEOTIDE SEQUENCE [LARGE SCALE GENOMIC DNA]</scope>
    <source>
        <strain evidence="4 5">IT104</strain>
    </source>
</reference>
<comment type="subcellular location">
    <subcellularLocation>
        <location evidence="1">Mitochondrion</location>
    </subcellularLocation>
</comment>
<organism evidence="4 5">
    <name type="scientific">Diversispora epigaea</name>
    <dbReference type="NCBI Taxonomy" id="1348612"/>
    <lineage>
        <taxon>Eukaryota</taxon>
        <taxon>Fungi</taxon>
        <taxon>Fungi incertae sedis</taxon>
        <taxon>Mucoromycota</taxon>
        <taxon>Glomeromycotina</taxon>
        <taxon>Glomeromycetes</taxon>
        <taxon>Diversisporales</taxon>
        <taxon>Diversisporaceae</taxon>
        <taxon>Diversispora</taxon>
    </lineage>
</organism>
<dbReference type="Pfam" id="PF04471">
    <property type="entry name" value="Mrr_cat"/>
    <property type="match status" value="1"/>
</dbReference>
<dbReference type="GO" id="GO:0005739">
    <property type="term" value="C:mitochondrion"/>
    <property type="evidence" value="ECO:0007669"/>
    <property type="project" value="UniProtKB-SubCell"/>
</dbReference>
<name>A0A397IM19_9GLOM</name>
<dbReference type="PANTHER" id="PTHR28133">
    <property type="entry name" value="REQUIRED FOR RESPIRATORY GROWTH PROTEIN 7, MITOCHONDRIAL"/>
    <property type="match status" value="1"/>
</dbReference>
<feature type="domain" description="Restriction endonuclease type IV Mrr" evidence="3">
    <location>
        <begin position="9"/>
        <end position="107"/>
    </location>
</feature>
<dbReference type="GO" id="GO:0003677">
    <property type="term" value="F:DNA binding"/>
    <property type="evidence" value="ECO:0007669"/>
    <property type="project" value="InterPro"/>
</dbReference>